<feature type="transmembrane region" description="Helical" evidence="2">
    <location>
        <begin position="20"/>
        <end position="45"/>
    </location>
</feature>
<reference evidence="4" key="1">
    <citation type="submission" date="2016-11" db="UniProtKB">
        <authorList>
            <consortium name="WormBaseParasite"/>
        </authorList>
    </citation>
    <scope>IDENTIFICATION</scope>
</reference>
<feature type="transmembrane region" description="Helical" evidence="2">
    <location>
        <begin position="211"/>
        <end position="232"/>
    </location>
</feature>
<feature type="region of interest" description="Disordered" evidence="1">
    <location>
        <begin position="443"/>
        <end position="481"/>
    </location>
</feature>
<evidence type="ECO:0000256" key="1">
    <source>
        <dbReference type="SAM" id="MobiDB-lite"/>
    </source>
</evidence>
<feature type="compositionally biased region" description="Basic and acidic residues" evidence="1">
    <location>
        <begin position="467"/>
        <end position="481"/>
    </location>
</feature>
<keyword evidence="2" id="KW-0472">Membrane</keyword>
<keyword evidence="2" id="KW-1133">Transmembrane helix</keyword>
<keyword evidence="2" id="KW-0812">Transmembrane</keyword>
<accession>A0A1I8IWU8</accession>
<feature type="transmembrane region" description="Helical" evidence="2">
    <location>
        <begin position="277"/>
        <end position="299"/>
    </location>
</feature>
<dbReference type="Proteomes" id="UP000095280">
    <property type="component" value="Unplaced"/>
</dbReference>
<dbReference type="AlphaFoldDB" id="A0A1I8IWU8"/>
<feature type="region of interest" description="Disordered" evidence="1">
    <location>
        <begin position="495"/>
        <end position="526"/>
    </location>
</feature>
<evidence type="ECO:0000313" key="3">
    <source>
        <dbReference type="Proteomes" id="UP000095280"/>
    </source>
</evidence>
<organism evidence="3 4">
    <name type="scientific">Macrostomum lignano</name>
    <dbReference type="NCBI Taxonomy" id="282301"/>
    <lineage>
        <taxon>Eukaryota</taxon>
        <taxon>Metazoa</taxon>
        <taxon>Spiralia</taxon>
        <taxon>Lophotrochozoa</taxon>
        <taxon>Platyhelminthes</taxon>
        <taxon>Rhabditophora</taxon>
        <taxon>Macrostomorpha</taxon>
        <taxon>Macrostomida</taxon>
        <taxon>Macrostomidae</taxon>
        <taxon>Macrostomum</taxon>
    </lineage>
</organism>
<name>A0A1I8IWU8_9PLAT</name>
<feature type="transmembrane region" description="Helical" evidence="2">
    <location>
        <begin position="96"/>
        <end position="116"/>
    </location>
</feature>
<feature type="compositionally biased region" description="Basic and acidic residues" evidence="1">
    <location>
        <begin position="501"/>
        <end position="510"/>
    </location>
</feature>
<feature type="region of interest" description="Disordered" evidence="1">
    <location>
        <begin position="414"/>
        <end position="433"/>
    </location>
</feature>
<keyword evidence="3" id="KW-1185">Reference proteome</keyword>
<proteinExistence type="predicted"/>
<dbReference type="WBParaSite" id="maker-uti_cns_0018283-snap-gene-0.3-mRNA-1">
    <property type="protein sequence ID" value="maker-uti_cns_0018283-snap-gene-0.3-mRNA-1"/>
    <property type="gene ID" value="maker-uti_cns_0018283-snap-gene-0.3"/>
</dbReference>
<evidence type="ECO:0000256" key="2">
    <source>
        <dbReference type="SAM" id="Phobius"/>
    </source>
</evidence>
<evidence type="ECO:0000313" key="4">
    <source>
        <dbReference type="WBParaSite" id="maker-uti_cns_0018283-snap-gene-0.3-mRNA-1"/>
    </source>
</evidence>
<protein>
    <submittedName>
        <fullName evidence="4">G_PROTEIN_RECEP_F2_4 domain-containing protein</fullName>
    </submittedName>
</protein>
<sequence>PNSTEIGSMGAGVRSAKSRLLRWLLVAGCIGCFTSTVAAAALDFWRMGECSTNASCKWHRGLPWVYDNGTGGSYLLTWILYLIWSDYQTGYPSFAFWFWLSSGLTLFLCAPVQLLAMRWDAERAAKAGLRQSQPQKLQQAAHIKFVMKNGSQQSRKTPAASAGTGASATCRQLARRLSTEPTPPPPPLPQAPPLELCRCCLKWTGHRRLRVVGVILLFLLFPFFVFPFGFVVALVFEISPVAMVTAGVSMEAAAVRNRRLPGPVRPARVRPHQQHRWRPASASAILLAAAVVLGGALLLLSQCDGDFVGSTGSGAGSVWWLLLGIAAVFPPAAAAGLDVLVDFAPSSRGRFLSSSPNNGEDAIVQHQHYYAGDVEAAQAGVDQEVAVKKGADVAKFFLIADALQILQAAADWQGDADGQQPTSGDGHNREQQHPLVRMRSQTQNMADSNADEDLSNKPLQHTPGALHWHDDRSHQDVGKRQRHNEIIGDALQSSLSVHSQHHQDVAKDELPTDDDDDVPLRSQSAATAAAAAAAPVGLAEPPALEAAAPAAAAPARGPGSVLGAIAKIPQSPQQHSSICLCHSGRRAGDKQLRLV</sequence>
<feature type="transmembrane region" description="Helical" evidence="2">
    <location>
        <begin position="65"/>
        <end position="84"/>
    </location>
</feature>